<evidence type="ECO:0000256" key="4">
    <source>
        <dbReference type="ARBA" id="ARBA00022741"/>
    </source>
</evidence>
<gene>
    <name evidence="11" type="ORF">SAMN04515677_102288</name>
</gene>
<dbReference type="PANTHER" id="PTHR43895">
    <property type="entry name" value="CALCIUM/CALMODULIN-DEPENDENT PROTEIN KINASE KINASE-RELATED"/>
    <property type="match status" value="1"/>
</dbReference>
<accession>A0A1G9KX35</accession>
<dbReference type="Gene3D" id="1.10.510.10">
    <property type="entry name" value="Transferase(Phosphotransferase) domain 1"/>
    <property type="match status" value="1"/>
</dbReference>
<evidence type="ECO:0000256" key="2">
    <source>
        <dbReference type="ARBA" id="ARBA00022527"/>
    </source>
</evidence>
<organism evidence="11 12">
    <name type="scientific">Romboutsia lituseburensis DSM 797</name>
    <dbReference type="NCBI Taxonomy" id="1121325"/>
    <lineage>
        <taxon>Bacteria</taxon>
        <taxon>Bacillati</taxon>
        <taxon>Bacillota</taxon>
        <taxon>Clostridia</taxon>
        <taxon>Peptostreptococcales</taxon>
        <taxon>Peptostreptococcaceae</taxon>
        <taxon>Romboutsia</taxon>
    </lineage>
</organism>
<keyword evidence="4" id="KW-0547">Nucleotide-binding</keyword>
<dbReference type="InterPro" id="IPR000719">
    <property type="entry name" value="Prot_kinase_dom"/>
</dbReference>
<dbReference type="AlphaFoldDB" id="A0A1G9KX35"/>
<protein>
    <recommendedName>
        <fullName evidence="1">non-specific serine/threonine protein kinase</fullName>
        <ecNumber evidence="1">2.7.11.1</ecNumber>
    </recommendedName>
</protein>
<evidence type="ECO:0000256" key="5">
    <source>
        <dbReference type="ARBA" id="ARBA00022777"/>
    </source>
</evidence>
<reference evidence="11 12" key="1">
    <citation type="submission" date="2016-10" db="EMBL/GenBank/DDBJ databases">
        <authorList>
            <person name="de Groot N.N."/>
        </authorList>
    </citation>
    <scope>NUCLEOTIDE SEQUENCE [LARGE SCALE GENOMIC DNA]</scope>
    <source>
        <strain evidence="11 12">DSM 797</strain>
    </source>
</reference>
<comment type="catalytic activity">
    <reaction evidence="8">
        <text>L-seryl-[protein] + ATP = O-phospho-L-seryl-[protein] + ADP + H(+)</text>
        <dbReference type="Rhea" id="RHEA:17989"/>
        <dbReference type="Rhea" id="RHEA-COMP:9863"/>
        <dbReference type="Rhea" id="RHEA-COMP:11604"/>
        <dbReference type="ChEBI" id="CHEBI:15378"/>
        <dbReference type="ChEBI" id="CHEBI:29999"/>
        <dbReference type="ChEBI" id="CHEBI:30616"/>
        <dbReference type="ChEBI" id="CHEBI:83421"/>
        <dbReference type="ChEBI" id="CHEBI:456216"/>
        <dbReference type="EC" id="2.7.11.1"/>
    </reaction>
</comment>
<dbReference type="PANTHER" id="PTHR43895:SF32">
    <property type="entry name" value="SERINE_THREONINE-PROTEIN KINASE CHK1"/>
    <property type="match status" value="1"/>
</dbReference>
<evidence type="ECO:0000313" key="11">
    <source>
        <dbReference type="EMBL" id="SDL53905.1"/>
    </source>
</evidence>
<evidence type="ECO:0000313" key="12">
    <source>
        <dbReference type="Proteomes" id="UP000199068"/>
    </source>
</evidence>
<dbReference type="EMBL" id="FNGW01000002">
    <property type="protein sequence ID" value="SDL53905.1"/>
    <property type="molecule type" value="Genomic_DNA"/>
</dbReference>
<dbReference type="Pfam" id="PF00069">
    <property type="entry name" value="Pkinase"/>
    <property type="match status" value="1"/>
</dbReference>
<dbReference type="RefSeq" id="WP_092724278.1">
    <property type="nucleotide sequence ID" value="NZ_FNGW01000002.1"/>
</dbReference>
<evidence type="ECO:0000256" key="7">
    <source>
        <dbReference type="ARBA" id="ARBA00047899"/>
    </source>
</evidence>
<feature type="transmembrane region" description="Helical" evidence="9">
    <location>
        <begin position="299"/>
        <end position="316"/>
    </location>
</feature>
<dbReference type="GO" id="GO:0007165">
    <property type="term" value="P:signal transduction"/>
    <property type="evidence" value="ECO:0007669"/>
    <property type="project" value="TreeGrafter"/>
</dbReference>
<keyword evidence="3" id="KW-0808">Transferase</keyword>
<proteinExistence type="predicted"/>
<sequence>MNFVGNRYELLNVEEHIELNKMYEARDAYTNDKVLIKIIEHNDNICGNFISNLIDESTMLQQINSPYILNIIDVGIHCTELTTLYYMVSDYSDGITLENVIRGNYLHLEAIVNIATQVVKALESINEQGMYHGDLNPSNILVDEFYNVKVCNFGLTKANSGINPRACGQIKYLSPHQLCINYTDSESDLFALGLMLFESIFKKLPFEECTSEEDLLRKIDKGVNWRKYKAINGNDALISIIKKLLSRGKKYESTKDIIIDLSLVMYEKADIEDERIEDKICLENMSVAITNTTYKKNRLMVACAMLGLIIAMIISMI</sequence>
<keyword evidence="9" id="KW-0812">Transmembrane</keyword>
<dbReference type="EC" id="2.7.11.1" evidence="1"/>
<evidence type="ECO:0000256" key="8">
    <source>
        <dbReference type="ARBA" id="ARBA00048679"/>
    </source>
</evidence>
<feature type="domain" description="Protein kinase" evidence="10">
    <location>
        <begin position="8"/>
        <end position="264"/>
    </location>
</feature>
<dbReference type="PROSITE" id="PS50011">
    <property type="entry name" value="PROTEIN_KINASE_DOM"/>
    <property type="match status" value="1"/>
</dbReference>
<keyword evidence="12" id="KW-1185">Reference proteome</keyword>
<dbReference type="InterPro" id="IPR011009">
    <property type="entry name" value="Kinase-like_dom_sf"/>
</dbReference>
<dbReference type="Proteomes" id="UP000199068">
    <property type="component" value="Unassembled WGS sequence"/>
</dbReference>
<dbReference type="GO" id="GO:0004674">
    <property type="term" value="F:protein serine/threonine kinase activity"/>
    <property type="evidence" value="ECO:0007669"/>
    <property type="project" value="UniProtKB-KW"/>
</dbReference>
<evidence type="ECO:0000256" key="1">
    <source>
        <dbReference type="ARBA" id="ARBA00012513"/>
    </source>
</evidence>
<comment type="catalytic activity">
    <reaction evidence="7">
        <text>L-threonyl-[protein] + ATP = O-phospho-L-threonyl-[protein] + ADP + H(+)</text>
        <dbReference type="Rhea" id="RHEA:46608"/>
        <dbReference type="Rhea" id="RHEA-COMP:11060"/>
        <dbReference type="Rhea" id="RHEA-COMP:11605"/>
        <dbReference type="ChEBI" id="CHEBI:15378"/>
        <dbReference type="ChEBI" id="CHEBI:30013"/>
        <dbReference type="ChEBI" id="CHEBI:30616"/>
        <dbReference type="ChEBI" id="CHEBI:61977"/>
        <dbReference type="ChEBI" id="CHEBI:456216"/>
        <dbReference type="EC" id="2.7.11.1"/>
    </reaction>
</comment>
<keyword evidence="2 11" id="KW-0723">Serine/threonine-protein kinase</keyword>
<name>A0A1G9KX35_9FIRM</name>
<evidence type="ECO:0000256" key="9">
    <source>
        <dbReference type="SAM" id="Phobius"/>
    </source>
</evidence>
<evidence type="ECO:0000256" key="6">
    <source>
        <dbReference type="ARBA" id="ARBA00022840"/>
    </source>
</evidence>
<keyword evidence="5 11" id="KW-0418">Kinase</keyword>
<keyword evidence="9" id="KW-1133">Transmembrane helix</keyword>
<dbReference type="GO" id="GO:0005524">
    <property type="term" value="F:ATP binding"/>
    <property type="evidence" value="ECO:0007669"/>
    <property type="project" value="UniProtKB-KW"/>
</dbReference>
<keyword evidence="6" id="KW-0067">ATP-binding</keyword>
<keyword evidence="9" id="KW-0472">Membrane</keyword>
<evidence type="ECO:0000256" key="3">
    <source>
        <dbReference type="ARBA" id="ARBA00022679"/>
    </source>
</evidence>
<dbReference type="STRING" id="1121325.SAMN04515677_102288"/>
<dbReference type="SUPFAM" id="SSF56112">
    <property type="entry name" value="Protein kinase-like (PK-like)"/>
    <property type="match status" value="1"/>
</dbReference>
<evidence type="ECO:0000259" key="10">
    <source>
        <dbReference type="PROSITE" id="PS50011"/>
    </source>
</evidence>